<name>A0A7H0LHV6_9SPHN</name>
<dbReference type="EMBL" id="CP061038">
    <property type="protein sequence ID" value="QNQ09259.1"/>
    <property type="molecule type" value="Genomic_DNA"/>
</dbReference>
<gene>
    <name evidence="1" type="ORF">H3Z74_21735</name>
</gene>
<organism evidence="1 2">
    <name type="scientific">Sphingomonas alpina</name>
    <dbReference type="NCBI Taxonomy" id="653931"/>
    <lineage>
        <taxon>Bacteria</taxon>
        <taxon>Pseudomonadati</taxon>
        <taxon>Pseudomonadota</taxon>
        <taxon>Alphaproteobacteria</taxon>
        <taxon>Sphingomonadales</taxon>
        <taxon>Sphingomonadaceae</taxon>
        <taxon>Sphingomonas</taxon>
    </lineage>
</organism>
<reference evidence="1 2" key="1">
    <citation type="submission" date="2020-09" db="EMBL/GenBank/DDBJ databases">
        <title>Sphingomonas sp., a new species isolated from pork steak.</title>
        <authorList>
            <person name="Heidler von Heilborn D."/>
        </authorList>
    </citation>
    <scope>NUCLEOTIDE SEQUENCE [LARGE SCALE GENOMIC DNA]</scope>
    <source>
        <strain evidence="2">S8-3T</strain>
    </source>
</reference>
<evidence type="ECO:0000313" key="2">
    <source>
        <dbReference type="Proteomes" id="UP000516148"/>
    </source>
</evidence>
<accession>A0A7H0LHV6</accession>
<protein>
    <submittedName>
        <fullName evidence="1">Uncharacterized protein</fullName>
    </submittedName>
</protein>
<evidence type="ECO:0000313" key="1">
    <source>
        <dbReference type="EMBL" id="QNQ09259.1"/>
    </source>
</evidence>
<dbReference type="AlphaFoldDB" id="A0A7H0LHV6"/>
<dbReference type="KEGG" id="spap:H3Z74_21735"/>
<proteinExistence type="predicted"/>
<keyword evidence="2" id="KW-1185">Reference proteome</keyword>
<dbReference type="Proteomes" id="UP000516148">
    <property type="component" value="Chromosome"/>
</dbReference>
<dbReference type="RefSeq" id="WP_187761576.1">
    <property type="nucleotide sequence ID" value="NZ_CP061038.1"/>
</dbReference>
<sequence>MTTEASSLFQAMEAEVGTVMGVDAGTEQLDLLRDPETGKLPSNVFQLARSRAEGRGVGRPAGARNKKSAQLARLIVEKHGDPVLGMAAIYAMPLDQLVELLLIADGSKERMERFEILADRVQTMVDHMLDGESGRPLTDKQVEKLGELAERMGDLAKTLKSKPGELALKALNTQLQARREVAQYVHGKMPVAIDVNSRADVILNIPGLTDPAHLAEYVEHGELTDVDINRLEFKPFEDAARDDDDGADNDDG</sequence>